<name>A0A562T1K6_9HYPH</name>
<dbReference type="PANTHER" id="PTHR43707:SF1">
    <property type="entry name" value="HISTIDINE--TRNA LIGASE, MITOCHONDRIAL-RELATED"/>
    <property type="match status" value="1"/>
</dbReference>
<evidence type="ECO:0000256" key="2">
    <source>
        <dbReference type="PIRSR" id="PIRSR001549-1"/>
    </source>
</evidence>
<dbReference type="AlphaFoldDB" id="A0A562T1K6"/>
<reference evidence="4 5" key="1">
    <citation type="submission" date="2019-07" db="EMBL/GenBank/DDBJ databases">
        <title>Genomic Encyclopedia of Archaeal and Bacterial Type Strains, Phase II (KMG-II): from individual species to whole genera.</title>
        <authorList>
            <person name="Goeker M."/>
        </authorList>
    </citation>
    <scope>NUCLEOTIDE SEQUENCE [LARGE SCALE GENOMIC DNA]</scope>
    <source>
        <strain evidence="4 5">ATCC BAA-252</strain>
    </source>
</reference>
<protein>
    <submittedName>
        <fullName evidence="4">ATP phosphoribosyltransferase regulatory subunit</fullName>
    </submittedName>
</protein>
<evidence type="ECO:0000313" key="5">
    <source>
        <dbReference type="Proteomes" id="UP000320593"/>
    </source>
</evidence>
<evidence type="ECO:0000256" key="1">
    <source>
        <dbReference type="ARBA" id="ARBA00023102"/>
    </source>
</evidence>
<dbReference type="GO" id="GO:0016757">
    <property type="term" value="F:glycosyltransferase activity"/>
    <property type="evidence" value="ECO:0007669"/>
    <property type="project" value="UniProtKB-KW"/>
</dbReference>
<keyword evidence="1" id="KW-0028">Amino-acid biosynthesis</keyword>
<evidence type="ECO:0000259" key="3">
    <source>
        <dbReference type="Pfam" id="PF13393"/>
    </source>
</evidence>
<dbReference type="InterPro" id="IPR041715">
    <property type="entry name" value="HisRS-like_core"/>
</dbReference>
<dbReference type="RefSeq" id="WP_145342995.1">
    <property type="nucleotide sequence ID" value="NZ_SMLY01000071.1"/>
</dbReference>
<gene>
    <name evidence="4" type="ORF">JM93_02125</name>
</gene>
<evidence type="ECO:0000313" key="4">
    <source>
        <dbReference type="EMBL" id="TWI87559.1"/>
    </source>
</evidence>
<feature type="binding site" evidence="2">
    <location>
        <position position="99"/>
    </location>
    <ligand>
        <name>L-histidine</name>
        <dbReference type="ChEBI" id="CHEBI:57595"/>
    </ligand>
</feature>
<dbReference type="Gene3D" id="3.30.930.10">
    <property type="entry name" value="Bira Bifunctional Protein, Domain 2"/>
    <property type="match status" value="1"/>
</dbReference>
<feature type="binding site" evidence="2">
    <location>
        <position position="88"/>
    </location>
    <ligand>
        <name>L-histidine</name>
        <dbReference type="ChEBI" id="CHEBI:57595"/>
    </ligand>
</feature>
<dbReference type="EMBL" id="VLLF01000004">
    <property type="protein sequence ID" value="TWI87559.1"/>
    <property type="molecule type" value="Genomic_DNA"/>
</dbReference>
<dbReference type="Proteomes" id="UP000320593">
    <property type="component" value="Unassembled WGS sequence"/>
</dbReference>
<dbReference type="GO" id="GO:0005737">
    <property type="term" value="C:cytoplasm"/>
    <property type="evidence" value="ECO:0007669"/>
    <property type="project" value="InterPro"/>
</dbReference>
<dbReference type="GO" id="GO:0000105">
    <property type="term" value="P:L-histidine biosynthetic process"/>
    <property type="evidence" value="ECO:0007669"/>
    <property type="project" value="UniProtKB-KW"/>
</dbReference>
<keyword evidence="1" id="KW-0368">Histidine biosynthesis</keyword>
<feature type="binding site" evidence="2">
    <location>
        <position position="103"/>
    </location>
    <ligand>
        <name>L-histidine</name>
        <dbReference type="ChEBI" id="CHEBI:57595"/>
    </ligand>
</feature>
<feature type="binding site" evidence="2">
    <location>
        <position position="314"/>
    </location>
    <ligand>
        <name>L-histidine</name>
        <dbReference type="ChEBI" id="CHEBI:57595"/>
    </ligand>
</feature>
<keyword evidence="4" id="KW-0328">Glycosyltransferase</keyword>
<accession>A0A562T1K6</accession>
<feature type="binding site" evidence="2">
    <location>
        <begin position="318"/>
        <end position="319"/>
    </location>
    <ligand>
        <name>L-histidine</name>
        <dbReference type="ChEBI" id="CHEBI:57595"/>
    </ligand>
</feature>
<dbReference type="InterPro" id="IPR004516">
    <property type="entry name" value="HisRS/HisZ"/>
</dbReference>
<dbReference type="SUPFAM" id="SSF55681">
    <property type="entry name" value="Class II aaRS and biotin synthetases"/>
    <property type="match status" value="1"/>
</dbReference>
<dbReference type="InterPro" id="IPR045864">
    <property type="entry name" value="aa-tRNA-synth_II/BPL/LPL"/>
</dbReference>
<sequence>MDATIAKVVEKFVADGHRMASPPLLQPADLFLDLAGEDIRRRLYLTTGQDGTDLCLRPDFTIPVCRLHLETATSGLPVNYCYRGPVFRQRSDGLGEIDQIGAESFGRSDRLQADADMLRAAVNAVEAFGLSGFEVRVGDEAIFAAVLAGTGLPQVWQRRLKDLFGDTDKLTSAIDRMARTADQIDDSRDVRLGFLSALESAAPEAAHAVVEDLLSIAGISAVGGRTAGEIADRFLEQAALASGSSDHSQAAQQLKDFLSIQETGGDAVSALQAFETRTGINIESQIADFDARLKALEADGINKDRLYFSAEFGRRLDYYSGFVFEIYKRDKVDGQLVGGGRYDRLLKLLGAEADIPATGFSIWLDRIATALGAGS</sequence>
<feature type="binding site" evidence="2">
    <location>
        <begin position="59"/>
        <end position="61"/>
    </location>
    <ligand>
        <name>L-histidine</name>
        <dbReference type="ChEBI" id="CHEBI:57595"/>
    </ligand>
</feature>
<keyword evidence="5" id="KW-1185">Reference proteome</keyword>
<dbReference type="OrthoDB" id="9797914at2"/>
<feature type="domain" description="Class II Histidinyl-tRNA synthetase (HisRS)-like catalytic core" evidence="3">
    <location>
        <begin position="6"/>
        <end position="196"/>
    </location>
</feature>
<dbReference type="PANTHER" id="PTHR43707">
    <property type="entry name" value="HISTIDYL-TRNA SYNTHETASE"/>
    <property type="match status" value="1"/>
</dbReference>
<proteinExistence type="predicted"/>
<feature type="domain" description="Class II Histidinyl-tRNA synthetase (HisRS)-like catalytic core" evidence="3">
    <location>
        <begin position="240"/>
        <end position="367"/>
    </location>
</feature>
<dbReference type="PIRSF" id="PIRSF001549">
    <property type="entry name" value="His-tRNA_synth"/>
    <property type="match status" value="1"/>
</dbReference>
<comment type="caution">
    <text evidence="4">The sequence shown here is derived from an EMBL/GenBank/DDBJ whole genome shotgun (WGS) entry which is preliminary data.</text>
</comment>
<dbReference type="GO" id="GO:0006427">
    <property type="term" value="P:histidyl-tRNA aminoacylation"/>
    <property type="evidence" value="ECO:0007669"/>
    <property type="project" value="TreeGrafter"/>
</dbReference>
<organism evidence="4 5">
    <name type="scientific">Roseibium hamelinense</name>
    <dbReference type="NCBI Taxonomy" id="150831"/>
    <lineage>
        <taxon>Bacteria</taxon>
        <taxon>Pseudomonadati</taxon>
        <taxon>Pseudomonadota</taxon>
        <taxon>Alphaproteobacteria</taxon>
        <taxon>Hyphomicrobiales</taxon>
        <taxon>Stappiaceae</taxon>
        <taxon>Roseibium</taxon>
    </lineage>
</organism>
<keyword evidence="4" id="KW-0808">Transferase</keyword>
<dbReference type="GO" id="GO:0004821">
    <property type="term" value="F:histidine-tRNA ligase activity"/>
    <property type="evidence" value="ECO:0007669"/>
    <property type="project" value="TreeGrafter"/>
</dbReference>
<dbReference type="Pfam" id="PF13393">
    <property type="entry name" value="tRNA-synt_His"/>
    <property type="match status" value="2"/>
</dbReference>
<dbReference type="NCBIfam" id="NF008953">
    <property type="entry name" value="PRK12295.1-6"/>
    <property type="match status" value="1"/>
</dbReference>